<dbReference type="OrthoDB" id="9814826at2"/>
<feature type="compositionally biased region" description="Basic and acidic residues" evidence="1">
    <location>
        <begin position="10"/>
        <end position="24"/>
    </location>
</feature>
<dbReference type="RefSeq" id="WP_104516842.1">
    <property type="nucleotide sequence ID" value="NZ_NHRY01000012.1"/>
</dbReference>
<evidence type="ECO:0000313" key="4">
    <source>
        <dbReference type="Proteomes" id="UP000239724"/>
    </source>
</evidence>
<dbReference type="Gene3D" id="1.10.10.10">
    <property type="entry name" value="Winged helix-like DNA-binding domain superfamily/Winged helix DNA-binding domain"/>
    <property type="match status" value="1"/>
</dbReference>
<evidence type="ECO:0000256" key="1">
    <source>
        <dbReference type="SAM" id="MobiDB-lite"/>
    </source>
</evidence>
<dbReference type="EMBL" id="NHRY01000012">
    <property type="protein sequence ID" value="PPQ40833.1"/>
    <property type="molecule type" value="Genomic_DNA"/>
</dbReference>
<sequence>MRHKHFHGHGGKDRRFARGERCDDGPGFGRMRHRGQGGGHWGGRRGGRSGLGRFFAHGDLRLVILHLIAGKPRHGYEIIKAIEDQVAGAYSPSPGVIYPALTLLEELGYVTVSATPEGGRKLHTITDQGRAFLEANRPALDALLARMDQAGRDRGGAPAPQIVRAMENLSLALRLRLARDPLSAEQVDAVAALLDAAATSVEKI</sequence>
<dbReference type="SUPFAM" id="SSF46785">
    <property type="entry name" value="Winged helix' DNA-binding domain"/>
    <property type="match status" value="1"/>
</dbReference>
<name>A0A2S6NPD4_RHOGL</name>
<dbReference type="InterPro" id="IPR036388">
    <property type="entry name" value="WH-like_DNA-bd_sf"/>
</dbReference>
<gene>
    <name evidence="3" type="ORF">CCS01_00235</name>
</gene>
<proteinExistence type="predicted"/>
<feature type="domain" description="Transcription regulator PadR N-terminal" evidence="2">
    <location>
        <begin position="64"/>
        <end position="134"/>
    </location>
</feature>
<dbReference type="AlphaFoldDB" id="A0A2S6NPD4"/>
<organism evidence="3 4">
    <name type="scientific">Rhodopila globiformis</name>
    <name type="common">Rhodopseudomonas globiformis</name>
    <dbReference type="NCBI Taxonomy" id="1071"/>
    <lineage>
        <taxon>Bacteria</taxon>
        <taxon>Pseudomonadati</taxon>
        <taxon>Pseudomonadota</taxon>
        <taxon>Alphaproteobacteria</taxon>
        <taxon>Acetobacterales</taxon>
        <taxon>Acetobacteraceae</taxon>
        <taxon>Rhodopila</taxon>
    </lineage>
</organism>
<dbReference type="Proteomes" id="UP000239724">
    <property type="component" value="Unassembled WGS sequence"/>
</dbReference>
<evidence type="ECO:0000313" key="3">
    <source>
        <dbReference type="EMBL" id="PPQ40833.1"/>
    </source>
</evidence>
<comment type="caution">
    <text evidence="3">The sequence shown here is derived from an EMBL/GenBank/DDBJ whole genome shotgun (WGS) entry which is preliminary data.</text>
</comment>
<evidence type="ECO:0000259" key="2">
    <source>
        <dbReference type="Pfam" id="PF03551"/>
    </source>
</evidence>
<keyword evidence="4" id="KW-1185">Reference proteome</keyword>
<feature type="region of interest" description="Disordered" evidence="1">
    <location>
        <begin position="1"/>
        <end position="45"/>
    </location>
</feature>
<accession>A0A2S6NPD4</accession>
<dbReference type="InterPro" id="IPR005149">
    <property type="entry name" value="Tscrpt_reg_PadR_N"/>
</dbReference>
<dbReference type="PANTHER" id="PTHR43252">
    <property type="entry name" value="TRANSCRIPTIONAL REGULATOR YQJI"/>
    <property type="match status" value="1"/>
</dbReference>
<dbReference type="PANTHER" id="PTHR43252:SF7">
    <property type="entry name" value="TRANSCRIPTIONAL REGULATOR YQJI"/>
    <property type="match status" value="1"/>
</dbReference>
<dbReference type="Pfam" id="PF03551">
    <property type="entry name" value="PadR"/>
    <property type="match status" value="1"/>
</dbReference>
<dbReference type="InterPro" id="IPR036390">
    <property type="entry name" value="WH_DNA-bd_sf"/>
</dbReference>
<protein>
    <submittedName>
        <fullName evidence="3">PadR family transcriptional regulator</fullName>
    </submittedName>
</protein>
<reference evidence="3 4" key="1">
    <citation type="journal article" date="2018" name="Arch. Microbiol.">
        <title>New insights into the metabolic potential of the phototrophic purple bacterium Rhodopila globiformis DSM 161(T) from its draft genome sequence and evidence for a vanadium-dependent nitrogenase.</title>
        <authorList>
            <person name="Imhoff J.F."/>
            <person name="Rahn T."/>
            <person name="Kunzel S."/>
            <person name="Neulinger S.C."/>
        </authorList>
    </citation>
    <scope>NUCLEOTIDE SEQUENCE [LARGE SCALE GENOMIC DNA]</scope>
    <source>
        <strain evidence="3 4">DSM 161</strain>
    </source>
</reference>